<dbReference type="Pfam" id="PF01479">
    <property type="entry name" value="S4"/>
    <property type="match status" value="1"/>
</dbReference>
<keyword evidence="3" id="KW-0346">Stress response</keyword>
<reference evidence="3 4" key="1">
    <citation type="submission" date="2018-06" db="EMBL/GenBank/DDBJ databases">
        <authorList>
            <consortium name="Pathogen Informatics"/>
            <person name="Doyle S."/>
        </authorList>
    </citation>
    <scope>NUCLEOTIDE SEQUENCE [LARGE SCALE GENOMIC DNA]</scope>
    <source>
        <strain evidence="3 4">NCTC13100</strain>
    </source>
</reference>
<gene>
    <name evidence="3" type="primary">hslR</name>
    <name evidence="3" type="ORF">NCTC13100_00057</name>
</gene>
<evidence type="ECO:0000313" key="4">
    <source>
        <dbReference type="Proteomes" id="UP000254263"/>
    </source>
</evidence>
<dbReference type="CDD" id="cd00165">
    <property type="entry name" value="S4"/>
    <property type="match status" value="1"/>
</dbReference>
<dbReference type="EMBL" id="UGTI01000001">
    <property type="protein sequence ID" value="SUB76944.1"/>
    <property type="molecule type" value="Genomic_DNA"/>
</dbReference>
<protein>
    <submittedName>
        <fullName evidence="3">Heat shock protein 15</fullName>
    </submittedName>
</protein>
<dbReference type="GO" id="GO:0003723">
    <property type="term" value="F:RNA binding"/>
    <property type="evidence" value="ECO:0007669"/>
    <property type="project" value="UniProtKB-KW"/>
</dbReference>
<dbReference type="Gene3D" id="3.10.290.10">
    <property type="entry name" value="RNA-binding S4 domain"/>
    <property type="match status" value="1"/>
</dbReference>
<sequence length="161" mass="18992">MNAVPSYYILSSHRIDYIEHTNMEEVRIDKWMWAVRIFKTRSIATDACKKNRIEINNQPAKPSRTIKVGDIISVRKPPITYQFRVLKLAQNRMGAKLVPEHMENITPSDQYEILEMQKISGFIDRAKGLGRPTKKDRRELEQFSEEIPSGMDFFDWDEDWD</sequence>
<feature type="domain" description="RNA-binding S4" evidence="2">
    <location>
        <begin position="26"/>
        <end position="90"/>
    </location>
</feature>
<keyword evidence="1" id="KW-0694">RNA-binding</keyword>
<dbReference type="InterPro" id="IPR002942">
    <property type="entry name" value="S4_RNA-bd"/>
</dbReference>
<proteinExistence type="predicted"/>
<dbReference type="InterPro" id="IPR036986">
    <property type="entry name" value="S4_RNA-bd_sf"/>
</dbReference>
<dbReference type="Proteomes" id="UP000254263">
    <property type="component" value="Unassembled WGS sequence"/>
</dbReference>
<accession>A0A379DG45</accession>
<dbReference type="AlphaFoldDB" id="A0A379DG45"/>
<organism evidence="3 4">
    <name type="scientific">Porphyromonas macacae</name>
    <dbReference type="NCBI Taxonomy" id="28115"/>
    <lineage>
        <taxon>Bacteria</taxon>
        <taxon>Pseudomonadati</taxon>
        <taxon>Bacteroidota</taxon>
        <taxon>Bacteroidia</taxon>
        <taxon>Bacteroidales</taxon>
        <taxon>Porphyromonadaceae</taxon>
        <taxon>Porphyromonas</taxon>
    </lineage>
</organism>
<evidence type="ECO:0000313" key="3">
    <source>
        <dbReference type="EMBL" id="SUB76944.1"/>
    </source>
</evidence>
<evidence type="ECO:0000259" key="2">
    <source>
        <dbReference type="SMART" id="SM00363"/>
    </source>
</evidence>
<dbReference type="SMART" id="SM00363">
    <property type="entry name" value="S4"/>
    <property type="match status" value="1"/>
</dbReference>
<name>A0A379DG45_9PORP</name>
<dbReference type="PROSITE" id="PS50889">
    <property type="entry name" value="S4"/>
    <property type="match status" value="1"/>
</dbReference>
<evidence type="ECO:0000256" key="1">
    <source>
        <dbReference type="PROSITE-ProRule" id="PRU00182"/>
    </source>
</evidence>
<dbReference type="SUPFAM" id="SSF55174">
    <property type="entry name" value="Alpha-L RNA-binding motif"/>
    <property type="match status" value="1"/>
</dbReference>